<sequence length="99" mass="11348">MNTTPNRPTITDVCADLHDAGWQTVATRTRGTQAVIEFARRGRKVWALVDTRTNDVIGGTAVREIRAAEMVRESEYRKRVRAYRTVDADARKGTDWERR</sequence>
<accession>A0A2D2W4Q4</accession>
<gene>
    <name evidence="1" type="ORF">SEA_SUPERPHIKIMAN_235</name>
</gene>
<organism evidence="1 2">
    <name type="scientific">Mycobacterium phage Superphikiman</name>
    <dbReference type="NCBI Taxonomy" id="2041551"/>
    <lineage>
        <taxon>Viruses</taxon>
        <taxon>Duplodnaviria</taxon>
        <taxon>Heunggongvirae</taxon>
        <taxon>Uroviricota</taxon>
        <taxon>Caudoviricetes</taxon>
        <taxon>Omegavirus</taxon>
        <taxon>Omegavirus courthouse</taxon>
    </lineage>
</organism>
<reference evidence="1 2" key="1">
    <citation type="submission" date="2017-09" db="EMBL/GenBank/DDBJ databases">
        <authorList>
            <person name="Pradhan P."/>
            <person name="Aluri L.S."/>
            <person name="Anandarajan D."/>
            <person name="Beiriger J.C."/>
            <person name="Bethamcharla R."/>
            <person name="Betini N."/>
            <person name="Bhatt S.D."/>
            <person name="Chengalvala S."/>
            <person name="Cox N.E."/>
            <person name="Delvadia B.P."/>
            <person name="Desai A.S."/>
            <person name="Devaney A.M."/>
            <person name="Doyle B.K."/>
            <person name="Edgerton A.O."/>
            <person name="Erlich M.C."/>
            <person name="Fitzpatrick K.C."/>
            <person name="Gajjar E.A."/>
            <person name="Ganguly A."/>
            <person name="Gill R.S."/>
            <person name="Goldman M.G."/>
            <person name="Good P.M."/>
            <person name="Gupta N."/>
            <person name="Haddad L.M."/>
            <person name="Han E.J."/>
            <person name="Jain S."/>
            <person name="Jiang A."/>
            <person name="Jurgielewicz A.D."/>
            <person name="Kainth D.K."/>
            <person name="Karam J.M."/>
            <person name="Kodavatiganti M."/>
            <person name="Kriete S.J."/>
            <person name="MacDonald C.E."/>
            <person name="Maret J.P."/>
            <person name="Mathew A.E."/>
            <person name="Nako S."/>
            <person name="Natrajan M."/>
            <person name="Nishu N.M."/>
            <person name="Parikh A."/>
            <person name="Patel N."/>
            <person name="Patel P.D."/>
            <person name="Patel S."/>
            <person name="Patra K."/>
            <person name="Pumpuckdee D."/>
            <person name="Rai K."/>
            <person name="Ramanathan A."/>
            <person name="Sarkar A."/>
            <person name="Schaffer B.L."/>
            <person name="Shah P."/>
            <person name="Tata R.K."/>
            <person name="Tawfik A.H."/>
            <person name="Thuremella B.T."/>
            <person name="Toma J."/>
            <person name="Tran T.L."/>
            <person name="Veera S."/>
            <person name="Vemulapalli V.K."/>
            <person name="Vidas T.V."/>
            <person name="Vieira K.S."/>
            <person name="Vijayakumar G."/>
            <person name="Walor T.A."/>
            <person name="White C.R."/>
            <person name="Wong B.M."/>
            <person name="Zhao Sl."/>
            <person name="McDonald M.T."/>
            <person name="Dalia R."/>
            <person name="Little J.L."/>
            <person name="Gurney S.M.R."/>
            <person name="Bollivar D.W."/>
            <person name="Garlena R.A."/>
            <person name="Russell D.A."/>
            <person name="Pope W.H."/>
            <person name="Jacobs-Sera D."/>
            <person name="Hendrix R.W."/>
            <person name="Hatfull G.F."/>
        </authorList>
    </citation>
    <scope>NUCLEOTIDE SEQUENCE [LARGE SCALE GENOMIC DNA]</scope>
</reference>
<dbReference type="Proteomes" id="UP000240916">
    <property type="component" value="Segment"/>
</dbReference>
<evidence type="ECO:0000313" key="1">
    <source>
        <dbReference type="EMBL" id="ATS93073.1"/>
    </source>
</evidence>
<dbReference type="EMBL" id="MF919534">
    <property type="protein sequence ID" value="ATS93073.1"/>
    <property type="molecule type" value="Genomic_DNA"/>
</dbReference>
<protein>
    <submittedName>
        <fullName evidence="1">Uncharacterized protein</fullName>
    </submittedName>
</protein>
<proteinExistence type="predicted"/>
<name>A0A2D2W4Q4_9CAUD</name>
<evidence type="ECO:0000313" key="2">
    <source>
        <dbReference type="Proteomes" id="UP000240916"/>
    </source>
</evidence>